<protein>
    <recommendedName>
        <fullName evidence="3">Endonuclease/exonuclease/phosphatase domain-containing protein</fullName>
    </recommendedName>
</protein>
<evidence type="ECO:0008006" key="3">
    <source>
        <dbReference type="Google" id="ProtNLM"/>
    </source>
</evidence>
<dbReference type="EMBL" id="UYYB01030295">
    <property type="protein sequence ID" value="VDM73384.1"/>
    <property type="molecule type" value="Genomic_DNA"/>
</dbReference>
<dbReference type="Proteomes" id="UP000270094">
    <property type="component" value="Unassembled WGS sequence"/>
</dbReference>
<dbReference type="SUPFAM" id="SSF56219">
    <property type="entry name" value="DNase I-like"/>
    <property type="match status" value="1"/>
</dbReference>
<feature type="non-terminal residue" evidence="1">
    <location>
        <position position="1"/>
    </location>
</feature>
<proteinExistence type="predicted"/>
<gene>
    <name evidence="1" type="ORF">SVUK_LOCUS8382</name>
</gene>
<dbReference type="Gene3D" id="3.60.10.10">
    <property type="entry name" value="Endonuclease/exonuclease/phosphatase"/>
    <property type="match status" value="1"/>
</dbReference>
<evidence type="ECO:0000313" key="1">
    <source>
        <dbReference type="EMBL" id="VDM73384.1"/>
    </source>
</evidence>
<reference evidence="1 2" key="1">
    <citation type="submission" date="2018-11" db="EMBL/GenBank/DDBJ databases">
        <authorList>
            <consortium name="Pathogen Informatics"/>
        </authorList>
    </citation>
    <scope>NUCLEOTIDE SEQUENCE [LARGE SCALE GENOMIC DNA]</scope>
</reference>
<accession>A0A3P7J679</accession>
<dbReference type="AlphaFoldDB" id="A0A3P7J679"/>
<evidence type="ECO:0000313" key="2">
    <source>
        <dbReference type="Proteomes" id="UP000270094"/>
    </source>
</evidence>
<dbReference type="OrthoDB" id="276515at2759"/>
<sequence>YTWSPIQHFSKDWEYKYVPEPQDRLDYVFHSGPIKTDNVTLYCGTYPLLDVGLDGKYKHNDYPSDHYALIVDLIM</sequence>
<name>A0A3P7J679_STRVU</name>
<keyword evidence="2" id="KW-1185">Reference proteome</keyword>
<dbReference type="InterPro" id="IPR036691">
    <property type="entry name" value="Endo/exonu/phosph_ase_sf"/>
</dbReference>
<organism evidence="1 2">
    <name type="scientific">Strongylus vulgaris</name>
    <name type="common">Blood worm</name>
    <dbReference type="NCBI Taxonomy" id="40348"/>
    <lineage>
        <taxon>Eukaryota</taxon>
        <taxon>Metazoa</taxon>
        <taxon>Ecdysozoa</taxon>
        <taxon>Nematoda</taxon>
        <taxon>Chromadorea</taxon>
        <taxon>Rhabditida</taxon>
        <taxon>Rhabditina</taxon>
        <taxon>Rhabditomorpha</taxon>
        <taxon>Strongyloidea</taxon>
        <taxon>Strongylidae</taxon>
        <taxon>Strongylus</taxon>
    </lineage>
</organism>